<sequence length="342" mass="37538">MKNFKRFAASALAVFVLSASLAGCAVTKTTSLATVDGETVTADDFYQYFPSVQSSMLSEAGINTSDSDAVANFWKSTEIEGKNALTVAKERALNEAVNAVVQTKTAEKMGITLTEDDKKQISDYKTSTIQQSYGSKSNFINHLKEMNTTETAYDKALTASLISSKLYSEVSKGDEYKIDEKKAEEELKNGEKITAKHILFSTVDSQTGQSYDDAKKAEVKKNAEGTLEKIKSGADFDALMQELSEDPGLAQNPDGYTFGKGEMVAPFEEAAFALKEGEVSGIVESNFGYHIIKRVPLTISQSDIDSKVKEMQNKVFEEQIDKWKADMEVSIDEKALSKIKEN</sequence>
<dbReference type="RefSeq" id="WP_262431372.1">
    <property type="nucleotide sequence ID" value="NZ_JACRTE010000002.1"/>
</dbReference>
<keyword evidence="5" id="KW-1185">Reference proteome</keyword>
<protein>
    <submittedName>
        <fullName evidence="4">Peptidylprolyl isomerase</fullName>
    </submittedName>
</protein>
<feature type="signal peptide" evidence="2">
    <location>
        <begin position="1"/>
        <end position="25"/>
    </location>
</feature>
<keyword evidence="1" id="KW-0697">Rotamase</keyword>
<dbReference type="InterPro" id="IPR027304">
    <property type="entry name" value="Trigger_fact/SurA_dom_sf"/>
</dbReference>
<keyword evidence="1 4" id="KW-0413">Isomerase</keyword>
<dbReference type="Gene3D" id="3.10.50.40">
    <property type="match status" value="1"/>
</dbReference>
<dbReference type="GO" id="GO:0003755">
    <property type="term" value="F:peptidyl-prolyl cis-trans isomerase activity"/>
    <property type="evidence" value="ECO:0007669"/>
    <property type="project" value="UniProtKB-KW"/>
</dbReference>
<dbReference type="Pfam" id="PF13624">
    <property type="entry name" value="SurA_N_3"/>
    <property type="match status" value="1"/>
</dbReference>
<proteinExistence type="predicted"/>
<evidence type="ECO:0000256" key="2">
    <source>
        <dbReference type="SAM" id="SignalP"/>
    </source>
</evidence>
<dbReference type="SUPFAM" id="SSF54534">
    <property type="entry name" value="FKBP-like"/>
    <property type="match status" value="1"/>
</dbReference>
<dbReference type="Gene3D" id="1.10.4030.10">
    <property type="entry name" value="Porin chaperone SurA, peptide-binding domain"/>
    <property type="match status" value="1"/>
</dbReference>
<evidence type="ECO:0000313" key="5">
    <source>
        <dbReference type="Proteomes" id="UP000647416"/>
    </source>
</evidence>
<evidence type="ECO:0000259" key="3">
    <source>
        <dbReference type="PROSITE" id="PS50198"/>
    </source>
</evidence>
<dbReference type="PROSITE" id="PS50198">
    <property type="entry name" value="PPIC_PPIASE_2"/>
    <property type="match status" value="1"/>
</dbReference>
<comment type="caution">
    <text evidence="4">The sequence shown here is derived from an EMBL/GenBank/DDBJ whole genome shotgun (WGS) entry which is preliminary data.</text>
</comment>
<feature type="chain" id="PRO_5038690117" evidence="2">
    <location>
        <begin position="26"/>
        <end position="342"/>
    </location>
</feature>
<feature type="domain" description="PpiC" evidence="3">
    <location>
        <begin position="190"/>
        <end position="296"/>
    </location>
</feature>
<accession>A0A926FCC1</accession>
<dbReference type="EMBL" id="JACRTE010000002">
    <property type="protein sequence ID" value="MBC8595734.1"/>
    <property type="molecule type" value="Genomic_DNA"/>
</dbReference>
<organism evidence="4 5">
    <name type="scientific">Qingrenia yutianensis</name>
    <dbReference type="NCBI Taxonomy" id="2763676"/>
    <lineage>
        <taxon>Bacteria</taxon>
        <taxon>Bacillati</taxon>
        <taxon>Bacillota</taxon>
        <taxon>Clostridia</taxon>
        <taxon>Eubacteriales</taxon>
        <taxon>Oscillospiraceae</taxon>
        <taxon>Qingrenia</taxon>
    </lineage>
</organism>
<dbReference type="PANTHER" id="PTHR47245:SF2">
    <property type="entry name" value="PEPTIDYL-PROLYL CIS-TRANS ISOMERASE HP_0175-RELATED"/>
    <property type="match status" value="1"/>
</dbReference>
<keyword evidence="2" id="KW-0732">Signal</keyword>
<dbReference type="InterPro" id="IPR046357">
    <property type="entry name" value="PPIase_dom_sf"/>
</dbReference>
<gene>
    <name evidence="4" type="ORF">H8706_02480</name>
</gene>
<dbReference type="InterPro" id="IPR050245">
    <property type="entry name" value="PrsA_foldase"/>
</dbReference>
<evidence type="ECO:0000313" key="4">
    <source>
        <dbReference type="EMBL" id="MBC8595734.1"/>
    </source>
</evidence>
<dbReference type="Pfam" id="PF13616">
    <property type="entry name" value="Rotamase_3"/>
    <property type="match status" value="1"/>
</dbReference>
<dbReference type="AlphaFoldDB" id="A0A926FCC1"/>
<name>A0A926FCC1_9FIRM</name>
<evidence type="ECO:0000256" key="1">
    <source>
        <dbReference type="PROSITE-ProRule" id="PRU00278"/>
    </source>
</evidence>
<dbReference type="SUPFAM" id="SSF109998">
    <property type="entry name" value="Triger factor/SurA peptide-binding domain-like"/>
    <property type="match status" value="1"/>
</dbReference>
<dbReference type="PANTHER" id="PTHR47245">
    <property type="entry name" value="PEPTIDYLPROLYL ISOMERASE"/>
    <property type="match status" value="1"/>
</dbReference>
<dbReference type="InterPro" id="IPR000297">
    <property type="entry name" value="PPIase_PpiC"/>
</dbReference>
<dbReference type="PROSITE" id="PS51257">
    <property type="entry name" value="PROKAR_LIPOPROTEIN"/>
    <property type="match status" value="1"/>
</dbReference>
<reference evidence="4" key="1">
    <citation type="submission" date="2020-08" db="EMBL/GenBank/DDBJ databases">
        <title>Genome public.</title>
        <authorList>
            <person name="Liu C."/>
            <person name="Sun Q."/>
        </authorList>
    </citation>
    <scope>NUCLEOTIDE SEQUENCE</scope>
    <source>
        <strain evidence="4">NSJ-50</strain>
    </source>
</reference>
<dbReference type="Proteomes" id="UP000647416">
    <property type="component" value="Unassembled WGS sequence"/>
</dbReference>